<keyword evidence="1" id="KW-0812">Transmembrane</keyword>
<accession>A0A0A0LCH1</accession>
<proteinExistence type="predicted"/>
<feature type="transmembrane region" description="Helical" evidence="1">
    <location>
        <begin position="99"/>
        <end position="118"/>
    </location>
</feature>
<name>A0A0A0LCH1_CUCSA</name>
<reference evidence="3 4" key="1">
    <citation type="journal article" date="2009" name="Nat. Genet.">
        <title>The genome of the cucumber, Cucumis sativus L.</title>
        <authorList>
            <person name="Huang S."/>
            <person name="Li R."/>
            <person name="Zhang Z."/>
            <person name="Li L."/>
            <person name="Gu X."/>
            <person name="Fan W."/>
            <person name="Lucas W.J."/>
            <person name="Wang X."/>
            <person name="Xie B."/>
            <person name="Ni P."/>
            <person name="Ren Y."/>
            <person name="Zhu H."/>
            <person name="Li J."/>
            <person name="Lin K."/>
            <person name="Jin W."/>
            <person name="Fei Z."/>
            <person name="Li G."/>
            <person name="Staub J."/>
            <person name="Kilian A."/>
            <person name="van der Vossen E.A."/>
            <person name="Wu Y."/>
            <person name="Guo J."/>
            <person name="He J."/>
            <person name="Jia Z."/>
            <person name="Ren Y."/>
            <person name="Tian G."/>
            <person name="Lu Y."/>
            <person name="Ruan J."/>
            <person name="Qian W."/>
            <person name="Wang M."/>
            <person name="Huang Q."/>
            <person name="Li B."/>
            <person name="Xuan Z."/>
            <person name="Cao J."/>
            <person name="Asan"/>
            <person name="Wu Z."/>
            <person name="Zhang J."/>
            <person name="Cai Q."/>
            <person name="Bai Y."/>
            <person name="Zhao B."/>
            <person name="Han Y."/>
            <person name="Li Y."/>
            <person name="Li X."/>
            <person name="Wang S."/>
            <person name="Shi Q."/>
            <person name="Liu S."/>
            <person name="Cho W.K."/>
            <person name="Kim J.Y."/>
            <person name="Xu Y."/>
            <person name="Heller-Uszynska K."/>
            <person name="Miao H."/>
            <person name="Cheng Z."/>
            <person name="Zhang S."/>
            <person name="Wu J."/>
            <person name="Yang Y."/>
            <person name="Kang H."/>
            <person name="Li M."/>
            <person name="Liang H."/>
            <person name="Ren X."/>
            <person name="Shi Z."/>
            <person name="Wen M."/>
            <person name="Jian M."/>
            <person name="Yang H."/>
            <person name="Zhang G."/>
            <person name="Yang Z."/>
            <person name="Chen R."/>
            <person name="Liu S."/>
            <person name="Li J."/>
            <person name="Ma L."/>
            <person name="Liu H."/>
            <person name="Zhou Y."/>
            <person name="Zhao J."/>
            <person name="Fang X."/>
            <person name="Li G."/>
            <person name="Fang L."/>
            <person name="Li Y."/>
            <person name="Liu D."/>
            <person name="Zheng H."/>
            <person name="Zhang Y."/>
            <person name="Qin N."/>
            <person name="Li Z."/>
            <person name="Yang G."/>
            <person name="Yang S."/>
            <person name="Bolund L."/>
            <person name="Kristiansen K."/>
            <person name="Zheng H."/>
            <person name="Li S."/>
            <person name="Zhang X."/>
            <person name="Yang H."/>
            <person name="Wang J."/>
            <person name="Sun R."/>
            <person name="Zhang B."/>
            <person name="Jiang S."/>
            <person name="Wang J."/>
            <person name="Du Y."/>
            <person name="Li S."/>
        </authorList>
    </citation>
    <scope>NUCLEOTIDE SEQUENCE [LARGE SCALE GENOMIC DNA]</scope>
    <source>
        <strain evidence="4">cv. 9930</strain>
    </source>
</reference>
<keyword evidence="1" id="KW-0472">Membrane</keyword>
<dbReference type="InterPro" id="IPR025461">
    <property type="entry name" value="ABA4-like"/>
</dbReference>
<gene>
    <name evidence="3" type="ORF">Csa_3G280950</name>
</gene>
<evidence type="ECO:0000313" key="3">
    <source>
        <dbReference type="EMBL" id="KGN57756.1"/>
    </source>
</evidence>
<evidence type="ECO:0000313" key="4">
    <source>
        <dbReference type="Proteomes" id="UP000029981"/>
    </source>
</evidence>
<dbReference type="PROSITE" id="PS50006">
    <property type="entry name" value="FHA_DOMAIN"/>
    <property type="match status" value="1"/>
</dbReference>
<keyword evidence="4" id="KW-1185">Reference proteome</keyword>
<dbReference type="InterPro" id="IPR000253">
    <property type="entry name" value="FHA_dom"/>
</dbReference>
<sequence>MGFSLSSSCLATSSLSIKISKPCCDVRLGLRSSVFTRSHKTNLLGQPVHGFTADASRNWSFITGSRIAIKPKLSRVNFSKNVQGVRASWLANAQVASNAFTLGTIAVLPFYGLMVLAPKSELTKRSMQSNIPYVVLGLLYAYLLYLSWTPETMQLIFASKYWLPELPGILKMFSSEMTLASAWIHLLVVDLFAARQVFHDGVENKIETRHSVSLCLFFCPIGVLIHVITKALTNRVGPAKHAPNQLHYFEINVCIQTKPAITSWQVTSFYETQKNFDIAVEDQEENLKEIPSSTYIRQKIEAVWKADCTKHESEVCEINAYICMMQFSTALGSQVRKVFLPYNSCNNGPNRHLLCTAQAPNCFRFGVVINKPKGNQ</sequence>
<dbReference type="Gramene" id="KGN57756">
    <property type="protein sequence ID" value="KGN57756"/>
    <property type="gene ID" value="Csa_3G280950"/>
</dbReference>
<evidence type="ECO:0000259" key="2">
    <source>
        <dbReference type="PROSITE" id="PS50006"/>
    </source>
</evidence>
<dbReference type="STRING" id="3659.A0A0A0LCH1"/>
<evidence type="ECO:0000256" key="1">
    <source>
        <dbReference type="SAM" id="Phobius"/>
    </source>
</evidence>
<feature type="domain" description="FHA" evidence="2">
    <location>
        <begin position="15"/>
        <end position="67"/>
    </location>
</feature>
<dbReference type="Proteomes" id="UP000029981">
    <property type="component" value="Chromosome 3"/>
</dbReference>
<feature type="transmembrane region" description="Helical" evidence="1">
    <location>
        <begin position="130"/>
        <end position="148"/>
    </location>
</feature>
<reference evidence="3 4" key="4">
    <citation type="journal article" date="2011" name="BMC Genomics">
        <title>RNA-Seq improves annotation of protein-coding genes in the cucumber genome.</title>
        <authorList>
            <person name="Li Z."/>
            <person name="Zhang Z."/>
            <person name="Yan P."/>
            <person name="Huang S."/>
            <person name="Fei Z."/>
            <person name="Lin K."/>
        </authorList>
    </citation>
    <scope>NUCLEOTIDE SEQUENCE [LARGE SCALE GENOMIC DNA]</scope>
    <source>
        <strain evidence="4">cv. 9930</strain>
    </source>
</reference>
<reference evidence="3 4" key="2">
    <citation type="journal article" date="2009" name="PLoS ONE">
        <title>An integrated genetic and cytogenetic map of the cucumber genome.</title>
        <authorList>
            <person name="Ren Y."/>
            <person name="Zhang Z."/>
            <person name="Liu J."/>
            <person name="Staub J.E."/>
            <person name="Han Y."/>
            <person name="Cheng Z."/>
            <person name="Li X."/>
            <person name="Lu J."/>
            <person name="Miao H."/>
            <person name="Kang H."/>
            <person name="Xie B."/>
            <person name="Gu X."/>
            <person name="Wang X."/>
            <person name="Du Y."/>
            <person name="Jin W."/>
            <person name="Huang S."/>
        </authorList>
    </citation>
    <scope>NUCLEOTIDE SEQUENCE [LARGE SCALE GENOMIC DNA]</scope>
    <source>
        <strain evidence="4">cv. 9930</strain>
    </source>
</reference>
<dbReference type="PANTHER" id="PTHR34543">
    <property type="entry name" value="PROTEIN ABA DEFICIENT 4, CHLOROPLASTIC"/>
    <property type="match status" value="1"/>
</dbReference>
<dbReference type="EMBL" id="CM002924">
    <property type="protein sequence ID" value="KGN57756.1"/>
    <property type="molecule type" value="Genomic_DNA"/>
</dbReference>
<keyword evidence="1" id="KW-1133">Transmembrane helix</keyword>
<organism evidence="3 4">
    <name type="scientific">Cucumis sativus</name>
    <name type="common">Cucumber</name>
    <dbReference type="NCBI Taxonomy" id="3659"/>
    <lineage>
        <taxon>Eukaryota</taxon>
        <taxon>Viridiplantae</taxon>
        <taxon>Streptophyta</taxon>
        <taxon>Embryophyta</taxon>
        <taxon>Tracheophyta</taxon>
        <taxon>Spermatophyta</taxon>
        <taxon>Magnoliopsida</taxon>
        <taxon>eudicotyledons</taxon>
        <taxon>Gunneridae</taxon>
        <taxon>Pentapetalae</taxon>
        <taxon>rosids</taxon>
        <taxon>fabids</taxon>
        <taxon>Cucurbitales</taxon>
        <taxon>Cucurbitaceae</taxon>
        <taxon>Benincaseae</taxon>
        <taxon>Cucumis</taxon>
    </lineage>
</organism>
<protein>
    <recommendedName>
        <fullName evidence="2">FHA domain-containing protein</fullName>
    </recommendedName>
</protein>
<dbReference type="AlphaFoldDB" id="A0A0A0LCH1"/>
<dbReference type="Pfam" id="PF14108">
    <property type="entry name" value="ABA4-like"/>
    <property type="match status" value="1"/>
</dbReference>
<dbReference type="PANTHER" id="PTHR34543:SF1">
    <property type="entry name" value="PROTEIN ABA DEFICIENT 4, CHLOROPLASTIC"/>
    <property type="match status" value="1"/>
</dbReference>
<dbReference type="eggNOG" id="ENOG502QVVZ">
    <property type="taxonomic scope" value="Eukaryota"/>
</dbReference>
<reference evidence="3 4" key="3">
    <citation type="journal article" date="2010" name="BMC Genomics">
        <title>Transcriptome sequencing and comparative analysis of cucumber flowers with different sex types.</title>
        <authorList>
            <person name="Guo S."/>
            <person name="Zheng Y."/>
            <person name="Joung J.G."/>
            <person name="Liu S."/>
            <person name="Zhang Z."/>
            <person name="Crasta O.R."/>
            <person name="Sobral B.W."/>
            <person name="Xu Y."/>
            <person name="Huang S."/>
            <person name="Fei Z."/>
        </authorList>
    </citation>
    <scope>NUCLEOTIDE SEQUENCE [LARGE SCALE GENOMIC DNA]</scope>
    <source>
        <strain evidence="4">cv. 9930</strain>
    </source>
</reference>